<gene>
    <name evidence="2" type="ORF">EDF87_10634</name>
</gene>
<evidence type="ECO:0000313" key="2">
    <source>
        <dbReference type="EMBL" id="TDV47464.1"/>
    </source>
</evidence>
<comment type="caution">
    <text evidence="2">The sequence shown here is derived from an EMBL/GenBank/DDBJ whole genome shotgun (WGS) entry which is preliminary data.</text>
</comment>
<dbReference type="AlphaFoldDB" id="A0A4R7VE77"/>
<name>A0A4R7VE77_9PSED</name>
<dbReference type="Pfam" id="PF09722">
    <property type="entry name" value="Xre_MbcA_ParS_C"/>
    <property type="match status" value="1"/>
</dbReference>
<proteinExistence type="predicted"/>
<feature type="domain" description="Antitoxin Xre/MbcA/ParS-like toxin-binding" evidence="1">
    <location>
        <begin position="43"/>
        <end position="92"/>
    </location>
</feature>
<dbReference type="EMBL" id="SOCQ01000006">
    <property type="protein sequence ID" value="TDV47464.1"/>
    <property type="molecule type" value="Genomic_DNA"/>
</dbReference>
<dbReference type="InterPro" id="IPR024467">
    <property type="entry name" value="Xre/MbcA/ParS-like_toxin-bd"/>
</dbReference>
<reference evidence="2 3" key="1">
    <citation type="submission" date="2019-03" db="EMBL/GenBank/DDBJ databases">
        <title>Genomic analyses of the natural microbiome of Caenorhabditis elegans.</title>
        <authorList>
            <person name="Samuel B."/>
        </authorList>
    </citation>
    <scope>NUCLEOTIDE SEQUENCE [LARGE SCALE GENOMIC DNA]</scope>
    <source>
        <strain evidence="2 3">BIGb0525</strain>
    </source>
</reference>
<protein>
    <submittedName>
        <fullName evidence="2">Putative toxin-antitoxin system antitoxin component (TIGR02293 family)</fullName>
    </submittedName>
</protein>
<sequence>MHSSAQSKPDSWAIGTKSFPAAKCLSRHHQAYLVRRDMILDQAAVVLGSRDHAEQWFNKPARGLDYQPPCSVVNDEHGCQRIREYLGRIEHGIY</sequence>
<dbReference type="Proteomes" id="UP000295804">
    <property type="component" value="Unassembled WGS sequence"/>
</dbReference>
<evidence type="ECO:0000259" key="1">
    <source>
        <dbReference type="Pfam" id="PF09722"/>
    </source>
</evidence>
<evidence type="ECO:0000313" key="3">
    <source>
        <dbReference type="Proteomes" id="UP000295804"/>
    </source>
</evidence>
<organism evidence="2 3">
    <name type="scientific">Pseudomonas helmanticensis</name>
    <dbReference type="NCBI Taxonomy" id="1471381"/>
    <lineage>
        <taxon>Bacteria</taxon>
        <taxon>Pseudomonadati</taxon>
        <taxon>Pseudomonadota</taxon>
        <taxon>Gammaproteobacteria</taxon>
        <taxon>Pseudomonadales</taxon>
        <taxon>Pseudomonadaceae</taxon>
        <taxon>Pseudomonas</taxon>
    </lineage>
</organism>
<accession>A0A4R7VE77</accession>